<name>A0A413ISV3_9BACT</name>
<protein>
    <submittedName>
        <fullName evidence="1">Uncharacterized protein</fullName>
    </submittedName>
</protein>
<comment type="caution">
    <text evidence="1">The sequence shown here is derived from an EMBL/GenBank/DDBJ whole genome shotgun (WGS) entry which is preliminary data.</text>
</comment>
<evidence type="ECO:0000313" key="1">
    <source>
        <dbReference type="EMBL" id="RGY20813.1"/>
    </source>
</evidence>
<proteinExistence type="predicted"/>
<gene>
    <name evidence="1" type="ORF">DXA50_01755</name>
</gene>
<dbReference type="EMBL" id="QSCR01000002">
    <property type="protein sequence ID" value="RGY20813.1"/>
    <property type="molecule type" value="Genomic_DNA"/>
</dbReference>
<dbReference type="OrthoDB" id="1099890at2"/>
<reference evidence="1 2" key="1">
    <citation type="submission" date="2018-08" db="EMBL/GenBank/DDBJ databases">
        <title>A genome reference for cultivated species of the human gut microbiota.</title>
        <authorList>
            <person name="Zou Y."/>
            <person name="Xue W."/>
            <person name="Luo G."/>
        </authorList>
    </citation>
    <scope>NUCLEOTIDE SEQUENCE [LARGE SCALE GENOMIC DNA]</scope>
    <source>
        <strain evidence="1 2">OF02-7</strain>
    </source>
</reference>
<dbReference type="RefSeq" id="WP_117774607.1">
    <property type="nucleotide sequence ID" value="NZ_CAUGOG010000011.1"/>
</dbReference>
<evidence type="ECO:0000313" key="2">
    <source>
        <dbReference type="Proteomes" id="UP000286063"/>
    </source>
</evidence>
<organism evidence="1 2">
    <name type="scientific">Butyricimonas virosa</name>
    <dbReference type="NCBI Taxonomy" id="544645"/>
    <lineage>
        <taxon>Bacteria</taxon>
        <taxon>Pseudomonadati</taxon>
        <taxon>Bacteroidota</taxon>
        <taxon>Bacteroidia</taxon>
        <taxon>Bacteroidales</taxon>
        <taxon>Odoribacteraceae</taxon>
        <taxon>Butyricimonas</taxon>
    </lineage>
</organism>
<sequence length="295" mass="32380">MKKNHYQLKSCLFFCIVLFFCESSQCEMKICGDNHGIFKTIKQLKMKTILNLKQYVILLVAAFAMTSCLDSDDPAFQVAGTGYVIQTISEQTASGEEEATITSRFTPIILAGANEPMTKCSVKAPGGESILMTQLDGYSGITWVSNTSYGSEMDKLPSGTFTITAYNQEEEPAQGVAVINNTTEMKAKLKGDVEFKDSKITATFNKVEGATDYLVMIKKSRSSIFYTSITVANYSATELEKANWTVTIDENTYSSKVSSLEAGSYFLTIAAAVSSSSGLVLYQESEEYDNFQKIS</sequence>
<dbReference type="AlphaFoldDB" id="A0A413ISV3"/>
<accession>A0A413ISV3</accession>
<dbReference type="Proteomes" id="UP000286063">
    <property type="component" value="Unassembled WGS sequence"/>
</dbReference>